<evidence type="ECO:0000313" key="2">
    <source>
        <dbReference type="Proteomes" id="UP000440224"/>
    </source>
</evidence>
<protein>
    <submittedName>
        <fullName evidence="1">Uncharacterized protein</fullName>
    </submittedName>
</protein>
<reference evidence="1 2" key="1">
    <citation type="submission" date="2019-10" db="EMBL/GenBank/DDBJ databases">
        <title>A soil myxobacterium in the family Polyangiaceae.</title>
        <authorList>
            <person name="Li Y."/>
            <person name="Wang J."/>
        </authorList>
    </citation>
    <scope>NUCLEOTIDE SEQUENCE [LARGE SCALE GENOMIC DNA]</scope>
    <source>
        <strain evidence="1 2">DSM 14734</strain>
    </source>
</reference>
<keyword evidence="2" id="KW-1185">Reference proteome</keyword>
<comment type="caution">
    <text evidence="1">The sequence shown here is derived from an EMBL/GenBank/DDBJ whole genome shotgun (WGS) entry which is preliminary data.</text>
</comment>
<proteinExistence type="predicted"/>
<dbReference type="AlphaFoldDB" id="A0A6N7Q121"/>
<sequence length="129" mass="14309">MAIDWTDEERKKVEAGIAKHGLRTGRCAALARIVHPVAQQKDPKACAIRMRPPKGATWLVPKASSIPSWKGHVYVETREHAVDAVTGSKGYSPSSTYVNDHWDFAEWMRIDEVDPATVDPGIQDVDDES</sequence>
<organism evidence="1 2">
    <name type="scientific">Polyangium spumosum</name>
    <dbReference type="NCBI Taxonomy" id="889282"/>
    <lineage>
        <taxon>Bacteria</taxon>
        <taxon>Pseudomonadati</taxon>
        <taxon>Myxococcota</taxon>
        <taxon>Polyangia</taxon>
        <taxon>Polyangiales</taxon>
        <taxon>Polyangiaceae</taxon>
        <taxon>Polyangium</taxon>
    </lineage>
</organism>
<dbReference type="RefSeq" id="WP_153823283.1">
    <property type="nucleotide sequence ID" value="NZ_WJIE01000011.1"/>
</dbReference>
<name>A0A6N7Q121_9BACT</name>
<dbReference type="EMBL" id="WJIE01000011">
    <property type="protein sequence ID" value="MRG96490.1"/>
    <property type="molecule type" value="Genomic_DNA"/>
</dbReference>
<gene>
    <name evidence="1" type="ORF">GF068_31885</name>
</gene>
<evidence type="ECO:0000313" key="1">
    <source>
        <dbReference type="EMBL" id="MRG96490.1"/>
    </source>
</evidence>
<accession>A0A6N7Q121</accession>
<dbReference type="Proteomes" id="UP000440224">
    <property type="component" value="Unassembled WGS sequence"/>
</dbReference>